<evidence type="ECO:0000256" key="1">
    <source>
        <dbReference type="SAM" id="MobiDB-lite"/>
    </source>
</evidence>
<dbReference type="Proteomes" id="UP000657918">
    <property type="component" value="Chromosome 8"/>
</dbReference>
<keyword evidence="3" id="KW-1185">Reference proteome</keyword>
<dbReference type="PANTHER" id="PTHR34210:SF4">
    <property type="match status" value="1"/>
</dbReference>
<organism evidence="2 3">
    <name type="scientific">Salix dunnii</name>
    <dbReference type="NCBI Taxonomy" id="1413687"/>
    <lineage>
        <taxon>Eukaryota</taxon>
        <taxon>Viridiplantae</taxon>
        <taxon>Streptophyta</taxon>
        <taxon>Embryophyta</taxon>
        <taxon>Tracheophyta</taxon>
        <taxon>Spermatophyta</taxon>
        <taxon>Magnoliopsida</taxon>
        <taxon>eudicotyledons</taxon>
        <taxon>Gunneridae</taxon>
        <taxon>Pentapetalae</taxon>
        <taxon>rosids</taxon>
        <taxon>fabids</taxon>
        <taxon>Malpighiales</taxon>
        <taxon>Salicaceae</taxon>
        <taxon>Saliceae</taxon>
        <taxon>Salix</taxon>
    </lineage>
</organism>
<comment type="caution">
    <text evidence="2">The sequence shown here is derived from an EMBL/GenBank/DDBJ whole genome shotgun (WGS) entry which is preliminary data.</text>
</comment>
<sequence>MKRQPPPGYGDGNMSPYGGGGQRMRGNTGSMNNSHGGGRQDGYSSVEAEQHPGYKSAKAEGQWQWDRESQNVHNQLLTHGFSEGQVGSGARSFYHGQPPDLKMGLESQSNKEAGRIQHRDQDMELGFEDNTLPMSFEGLERKFFDEVTKLAKEQGDAEVAEIARHREHLLSSYFFTVPAIDDWPNNNRSIFSLLQKIIEINTRYQDKLSTLRAQQANRQEELLRKESQARLSQYQQASMNHYRNTCLQDARGYSGAAATRPISAGETHRGYASSQYESHRERPQFSGGGRAKGNEDCESLAFKGIYSASRTRYMKVHFVPYALQVISSGHSQPELSGVELFGSACLSFSKPWRVGRGMYENRLQVVEYKTT</sequence>
<feature type="region of interest" description="Disordered" evidence="1">
    <location>
        <begin position="82"/>
        <end position="108"/>
    </location>
</feature>
<evidence type="ECO:0000313" key="3">
    <source>
        <dbReference type="Proteomes" id="UP000657918"/>
    </source>
</evidence>
<name>A0A835JWV7_9ROSI</name>
<dbReference type="EMBL" id="JADGMS010000008">
    <property type="protein sequence ID" value="KAF9676511.1"/>
    <property type="molecule type" value="Genomic_DNA"/>
</dbReference>
<gene>
    <name evidence="2" type="ORF">SADUNF_Sadunf08G0009500</name>
</gene>
<reference evidence="2 3" key="1">
    <citation type="submission" date="2020-10" db="EMBL/GenBank/DDBJ databases">
        <title>Plant Genome Project.</title>
        <authorList>
            <person name="Zhang R.-G."/>
        </authorList>
    </citation>
    <scope>NUCLEOTIDE SEQUENCE [LARGE SCALE GENOMIC DNA]</scope>
    <source>
        <strain evidence="2">FAFU-HL-1</strain>
        <tissue evidence="2">Leaf</tissue>
    </source>
</reference>
<feature type="region of interest" description="Disordered" evidence="1">
    <location>
        <begin position="267"/>
        <end position="292"/>
    </location>
</feature>
<accession>A0A835JWV7</accession>
<dbReference type="PANTHER" id="PTHR34210">
    <property type="entry name" value="OS01G0252900 PROTEIN"/>
    <property type="match status" value="1"/>
</dbReference>
<proteinExistence type="predicted"/>
<dbReference type="AlphaFoldDB" id="A0A835JWV7"/>
<evidence type="ECO:0000313" key="2">
    <source>
        <dbReference type="EMBL" id="KAF9676511.1"/>
    </source>
</evidence>
<protein>
    <submittedName>
        <fullName evidence="2">Uncharacterized protein</fullName>
    </submittedName>
</protein>
<dbReference type="OrthoDB" id="1899623at2759"/>
<feature type="region of interest" description="Disordered" evidence="1">
    <location>
        <begin position="1"/>
        <end position="65"/>
    </location>
</feature>